<evidence type="ECO:0008006" key="4">
    <source>
        <dbReference type="Google" id="ProtNLM"/>
    </source>
</evidence>
<accession>N8YSN0</accession>
<evidence type="ECO:0000256" key="1">
    <source>
        <dbReference type="SAM" id="Coils"/>
    </source>
</evidence>
<feature type="coiled-coil region" evidence="1">
    <location>
        <begin position="359"/>
        <end position="400"/>
    </location>
</feature>
<organism evidence="2 3">
    <name type="scientific">Acinetobacter bereziniae NIPH 3</name>
    <dbReference type="NCBI Taxonomy" id="1217651"/>
    <lineage>
        <taxon>Bacteria</taxon>
        <taxon>Pseudomonadati</taxon>
        <taxon>Pseudomonadota</taxon>
        <taxon>Gammaproteobacteria</taxon>
        <taxon>Moraxellales</taxon>
        <taxon>Moraxellaceae</taxon>
        <taxon>Acinetobacter</taxon>
    </lineage>
</organism>
<comment type="caution">
    <text evidence="2">The sequence shown here is derived from an EMBL/GenBank/DDBJ whole genome shotgun (WGS) entry which is preliminary data.</text>
</comment>
<protein>
    <recommendedName>
        <fullName evidence="4">Big-1 domain-containing protein</fullName>
    </recommendedName>
</protein>
<dbReference type="Proteomes" id="UP000013270">
    <property type="component" value="Unassembled WGS sequence"/>
</dbReference>
<dbReference type="Gene3D" id="2.60.40.10">
    <property type="entry name" value="Immunoglobulins"/>
    <property type="match status" value="2"/>
</dbReference>
<name>N8YSN0_ACIBZ</name>
<dbReference type="PATRIC" id="fig|1217651.3.peg.1748"/>
<reference evidence="2 3" key="1">
    <citation type="submission" date="2013-02" db="EMBL/GenBank/DDBJ databases">
        <title>The Genome Sequence of Acinetobacter bereziniae NIPH 3.</title>
        <authorList>
            <consortium name="The Broad Institute Genome Sequencing Platform"/>
            <consortium name="The Broad Institute Genome Sequencing Center for Infectious Disease"/>
            <person name="Cerqueira G."/>
            <person name="Feldgarden M."/>
            <person name="Courvalin P."/>
            <person name="Perichon B."/>
            <person name="Grillot-Courvalin C."/>
            <person name="Clermont D."/>
            <person name="Rocha E."/>
            <person name="Yoon E.-J."/>
            <person name="Nemec A."/>
            <person name="Walker B."/>
            <person name="Young S.K."/>
            <person name="Zeng Q."/>
            <person name="Gargeya S."/>
            <person name="Fitzgerald M."/>
            <person name="Haas B."/>
            <person name="Abouelleil A."/>
            <person name="Alvarado L."/>
            <person name="Arachchi H.M."/>
            <person name="Berlin A.M."/>
            <person name="Chapman S.B."/>
            <person name="Dewar J."/>
            <person name="Goldberg J."/>
            <person name="Griggs A."/>
            <person name="Gujja S."/>
            <person name="Hansen M."/>
            <person name="Howarth C."/>
            <person name="Imamovic A."/>
            <person name="Larimer J."/>
            <person name="McCowan C."/>
            <person name="Murphy C."/>
            <person name="Neiman D."/>
            <person name="Pearson M."/>
            <person name="Priest M."/>
            <person name="Roberts A."/>
            <person name="Saif S."/>
            <person name="Shea T."/>
            <person name="Sisk P."/>
            <person name="Sykes S."/>
            <person name="Wortman J."/>
            <person name="Nusbaum C."/>
            <person name="Birren B."/>
        </authorList>
    </citation>
    <scope>NUCLEOTIDE SEQUENCE [LARGE SCALE GENOMIC DNA]</scope>
    <source>
        <strain evidence="2 3">NIPH 3</strain>
    </source>
</reference>
<evidence type="ECO:0000313" key="2">
    <source>
        <dbReference type="EMBL" id="ENV22270.1"/>
    </source>
</evidence>
<dbReference type="RefSeq" id="WP_004830214.1">
    <property type="nucleotide sequence ID" value="NZ_KB849467.1"/>
</dbReference>
<evidence type="ECO:0000313" key="3">
    <source>
        <dbReference type="Proteomes" id="UP000013270"/>
    </source>
</evidence>
<keyword evidence="1" id="KW-0175">Coiled coil</keyword>
<dbReference type="InterPro" id="IPR013783">
    <property type="entry name" value="Ig-like_fold"/>
</dbReference>
<dbReference type="PROSITE" id="PS51257">
    <property type="entry name" value="PROKAR_LIPOPROTEIN"/>
    <property type="match status" value="1"/>
</dbReference>
<gene>
    <name evidence="2" type="ORF">F963_01775</name>
</gene>
<dbReference type="HOGENOM" id="CLU_478702_0_0_6"/>
<sequence length="569" mass="59456">MDIKKVTGKLSAIAISILLASCGGGDGYYGKNDSSTGGDGSTTTPKPVVTNYHIVMNASKSTLSVAGDKVALTVKLVDVNGGGVPSQQVSLAIEDTQNNGVTIAGASSSITDELGNAVFNLELNGANVKNINDLVAKGIRLTAQFTDTSEKITSQTMLLNASNSTSGIEALLHLNLSTNKPTLVVTGDSALITVKAVDENGGGVSGQTVSLAILDTKTNQVTISGASNLTTDNDGNATFTIVLPNASGNVADNLIKNGITLNASIKDSNGVVTLQSTKLNVVSAVVTQPVGNITFGRAGVILKNTEQTYYTEALSAHVVDIDGKPIANQTVTMSIDFLTAYEGVFKLKQELDNIRQNDILTLKAKLATASGKLQQANSELADLQTQLSDSKIELDQQKAISPATADSIAEINRLNNLITTLNGQISAKKSLINSSQATVTALQAGVEALTSLVIPPRTPVKCAIAGSKPLATGFVSPEGTITPTFTYTTDSTGKFDFKVNYLRSFANWQDVQLNADVKVSGSSLRSSMNYGLGIMKEDNDSEAGQPFDASPYGTNCPFTKPWQGIMNAF</sequence>
<dbReference type="EMBL" id="APPK01000031">
    <property type="protein sequence ID" value="ENV22270.1"/>
    <property type="molecule type" value="Genomic_DNA"/>
</dbReference>
<dbReference type="AlphaFoldDB" id="N8YSN0"/>
<proteinExistence type="predicted"/>